<dbReference type="EMBL" id="BOOC01000009">
    <property type="protein sequence ID" value="GIH39501.1"/>
    <property type="molecule type" value="Genomic_DNA"/>
</dbReference>
<comment type="caution">
    <text evidence="1">The sequence shown here is derived from an EMBL/GenBank/DDBJ whole genome shotgun (WGS) entry which is preliminary data.</text>
</comment>
<evidence type="ECO:0008006" key="3">
    <source>
        <dbReference type="Google" id="ProtNLM"/>
    </source>
</evidence>
<organism evidence="1 2">
    <name type="scientific">Microbispora corallina</name>
    <dbReference type="NCBI Taxonomy" id="83302"/>
    <lineage>
        <taxon>Bacteria</taxon>
        <taxon>Bacillati</taxon>
        <taxon>Actinomycetota</taxon>
        <taxon>Actinomycetes</taxon>
        <taxon>Streptosporangiales</taxon>
        <taxon>Streptosporangiaceae</taxon>
        <taxon>Microbispora</taxon>
    </lineage>
</organism>
<dbReference type="Proteomes" id="UP000603904">
    <property type="component" value="Unassembled WGS sequence"/>
</dbReference>
<name>A0ABQ4FXH5_9ACTN</name>
<gene>
    <name evidence="1" type="ORF">Mco01_25010</name>
</gene>
<evidence type="ECO:0000313" key="1">
    <source>
        <dbReference type="EMBL" id="GIH39501.1"/>
    </source>
</evidence>
<reference evidence="1 2" key="1">
    <citation type="submission" date="2021-01" db="EMBL/GenBank/DDBJ databases">
        <title>Whole genome shotgun sequence of Microbispora corallina NBRC 16416.</title>
        <authorList>
            <person name="Komaki H."/>
            <person name="Tamura T."/>
        </authorList>
    </citation>
    <scope>NUCLEOTIDE SEQUENCE [LARGE SCALE GENOMIC DNA]</scope>
    <source>
        <strain evidence="1 2">NBRC 16416</strain>
    </source>
</reference>
<accession>A0ABQ4FXH5</accession>
<keyword evidence="2" id="KW-1185">Reference proteome</keyword>
<sequence>MDARNADLIGAPCRIRTCVPGSGEGYGFHPHKGLDLLLRAQDAQAVVFLARNWPMSQSHLIILEKYEKSMK</sequence>
<protein>
    <recommendedName>
        <fullName evidence="3">DUF5753 domain-containing protein</fullName>
    </recommendedName>
</protein>
<evidence type="ECO:0000313" key="2">
    <source>
        <dbReference type="Proteomes" id="UP000603904"/>
    </source>
</evidence>
<proteinExistence type="predicted"/>